<dbReference type="InterPro" id="IPR007793">
    <property type="entry name" value="DivIVA_fam"/>
</dbReference>
<dbReference type="STRING" id="1302272.FC96_GL000471"/>
<dbReference type="Pfam" id="PF05103">
    <property type="entry name" value="DivIVA"/>
    <property type="match status" value="1"/>
</dbReference>
<comment type="subcellular location">
    <subcellularLocation>
        <location evidence="1">Cytoplasm</location>
    </subcellularLocation>
</comment>
<evidence type="ECO:0000256" key="7">
    <source>
        <dbReference type="SAM" id="MobiDB-lite"/>
    </source>
</evidence>
<keyword evidence="4 8" id="KW-0132">Cell division</keyword>
<evidence type="ECO:0000256" key="2">
    <source>
        <dbReference type="ARBA" id="ARBA00009008"/>
    </source>
</evidence>
<dbReference type="NCBIfam" id="TIGR03544">
    <property type="entry name" value="DivI1A_domain"/>
    <property type="match status" value="1"/>
</dbReference>
<dbReference type="Proteomes" id="UP000050911">
    <property type="component" value="Unassembled WGS sequence"/>
</dbReference>
<keyword evidence="9" id="KW-1185">Reference proteome</keyword>
<evidence type="ECO:0000256" key="4">
    <source>
        <dbReference type="ARBA" id="ARBA00022618"/>
    </source>
</evidence>
<organism evidence="8 9">
    <name type="scientific">Secundilactobacillus kimchicus JCM 15530</name>
    <dbReference type="NCBI Taxonomy" id="1302272"/>
    <lineage>
        <taxon>Bacteria</taxon>
        <taxon>Bacillati</taxon>
        <taxon>Bacillota</taxon>
        <taxon>Bacilli</taxon>
        <taxon>Lactobacillales</taxon>
        <taxon>Lactobacillaceae</taxon>
        <taxon>Secundilactobacillus</taxon>
    </lineage>
</organism>
<dbReference type="GO" id="GO:0051301">
    <property type="term" value="P:cell division"/>
    <property type="evidence" value="ECO:0007669"/>
    <property type="project" value="UniProtKB-KW"/>
</dbReference>
<evidence type="ECO:0000313" key="8">
    <source>
        <dbReference type="EMBL" id="KRK49539.1"/>
    </source>
</evidence>
<accession>A0A0R1HY78</accession>
<proteinExistence type="inferred from homology"/>
<keyword evidence="5" id="KW-0175">Coiled coil</keyword>
<protein>
    <submittedName>
        <fullName evidence="8">Cell division initiation protein diviva</fullName>
    </submittedName>
</protein>
<gene>
    <name evidence="8" type="ORF">FC96_GL000471</name>
</gene>
<dbReference type="EMBL" id="AZCX01000001">
    <property type="protein sequence ID" value="KRK49539.1"/>
    <property type="molecule type" value="Genomic_DNA"/>
</dbReference>
<feature type="compositionally biased region" description="Polar residues" evidence="7">
    <location>
        <begin position="216"/>
        <end position="225"/>
    </location>
</feature>
<dbReference type="PANTHER" id="PTHR35794">
    <property type="entry name" value="CELL DIVISION PROTEIN DIVIVA"/>
    <property type="match status" value="1"/>
</dbReference>
<dbReference type="Gene3D" id="6.10.250.660">
    <property type="match status" value="1"/>
</dbReference>
<feature type="region of interest" description="Disordered" evidence="7">
    <location>
        <begin position="180"/>
        <end position="241"/>
    </location>
</feature>
<name>A0A0R1HY78_9LACO</name>
<keyword evidence="6" id="KW-0131">Cell cycle</keyword>
<dbReference type="PATRIC" id="fig|1302272.5.peg.469"/>
<feature type="compositionally biased region" description="Polar residues" evidence="7">
    <location>
        <begin position="181"/>
        <end position="204"/>
    </location>
</feature>
<evidence type="ECO:0000256" key="3">
    <source>
        <dbReference type="ARBA" id="ARBA00022490"/>
    </source>
</evidence>
<dbReference type="InterPro" id="IPR019933">
    <property type="entry name" value="DivIVA_domain"/>
</dbReference>
<comment type="similarity">
    <text evidence="2">Belongs to the DivIVA family.</text>
</comment>
<keyword evidence="3" id="KW-0963">Cytoplasm</keyword>
<evidence type="ECO:0000256" key="6">
    <source>
        <dbReference type="ARBA" id="ARBA00023306"/>
    </source>
</evidence>
<dbReference type="RefSeq" id="WP_056941849.1">
    <property type="nucleotide sequence ID" value="NZ_AZCX01000001.1"/>
</dbReference>
<comment type="caution">
    <text evidence="8">The sequence shown here is derived from an EMBL/GenBank/DDBJ whole genome shotgun (WGS) entry which is preliminary data.</text>
</comment>
<evidence type="ECO:0000313" key="9">
    <source>
        <dbReference type="Proteomes" id="UP000050911"/>
    </source>
</evidence>
<dbReference type="GO" id="GO:0005737">
    <property type="term" value="C:cytoplasm"/>
    <property type="evidence" value="ECO:0007669"/>
    <property type="project" value="UniProtKB-SubCell"/>
</dbReference>
<dbReference type="OrthoDB" id="9815492at2"/>
<evidence type="ECO:0000256" key="1">
    <source>
        <dbReference type="ARBA" id="ARBA00004496"/>
    </source>
</evidence>
<dbReference type="PANTHER" id="PTHR35794:SF2">
    <property type="entry name" value="CELL DIVISION PROTEIN DIVIVA"/>
    <property type="match status" value="1"/>
</dbReference>
<sequence>MVLSPVDIHNKEFSTKLRGYNIDEVNDFLEQIIKDYQITLDENKKLTEQLATSDEKLKYFTELKDSLNQSIIVAQEAADKVKNNSQREAEIINQEAQKQATDIVNAANEKADQLVNGAVEQAKRLAIETDDLKKGVRVFRQRLEVMLDTQLEVVKGGDWDDLLTQDSSFDELKRAIEQSELDNANGQEVNSNSQAPVSENQSAADQAPEEIEETEQTVNSQSPENVETVVVFPDDADDTYK</sequence>
<dbReference type="AlphaFoldDB" id="A0A0R1HY78"/>
<evidence type="ECO:0000256" key="5">
    <source>
        <dbReference type="ARBA" id="ARBA00023054"/>
    </source>
</evidence>
<reference evidence="8 9" key="1">
    <citation type="journal article" date="2015" name="Genome Announc.">
        <title>Expanding the biotechnology potential of lactobacilli through comparative genomics of 213 strains and associated genera.</title>
        <authorList>
            <person name="Sun Z."/>
            <person name="Harris H.M."/>
            <person name="McCann A."/>
            <person name="Guo C."/>
            <person name="Argimon S."/>
            <person name="Zhang W."/>
            <person name="Yang X."/>
            <person name="Jeffery I.B."/>
            <person name="Cooney J.C."/>
            <person name="Kagawa T.F."/>
            <person name="Liu W."/>
            <person name="Song Y."/>
            <person name="Salvetti E."/>
            <person name="Wrobel A."/>
            <person name="Rasinkangas P."/>
            <person name="Parkhill J."/>
            <person name="Rea M.C."/>
            <person name="O'Sullivan O."/>
            <person name="Ritari J."/>
            <person name="Douillard F.P."/>
            <person name="Paul Ross R."/>
            <person name="Yang R."/>
            <person name="Briner A.E."/>
            <person name="Felis G.E."/>
            <person name="de Vos W.M."/>
            <person name="Barrangou R."/>
            <person name="Klaenhammer T.R."/>
            <person name="Caufield P.W."/>
            <person name="Cui Y."/>
            <person name="Zhang H."/>
            <person name="O'Toole P.W."/>
        </authorList>
    </citation>
    <scope>NUCLEOTIDE SEQUENCE [LARGE SCALE GENOMIC DNA]</scope>
    <source>
        <strain evidence="8 9">JCM 15530</strain>
    </source>
</reference>